<sequence>MSVIISGASGLIGTALASALRDRGTRVTRLVRREARSADEISWDPAAGRLDADAIRGAAAIVSLGGASVGRLPWTRTYRETLVRSRVEGTRTIVNALHALAKNGEPVPALLSASASGFYGSAPGVELTEKSPVGDTFLARLCETWEAEALRAEDVASVALLRTSPILHPRGVLRPMIQLTRFGLGGPLGSGRQVWPWISLEDEVRAILHVIDSRIAGPVNLAGPVAATNAEIGRALARKMRRPFFLPAPTPVLKLALGTDATESLLTADARVTPSVLAQTGFAFTHDTAEAAIRDLDL</sequence>
<dbReference type="InterPro" id="IPR010099">
    <property type="entry name" value="SDR39U1"/>
</dbReference>
<keyword evidence="5" id="KW-1185">Reference proteome</keyword>
<name>A0A934QDI7_9MICO</name>
<dbReference type="PANTHER" id="PTHR11092:SF0">
    <property type="entry name" value="EPIMERASE FAMILY PROTEIN SDR39U1"/>
    <property type="match status" value="1"/>
</dbReference>
<accession>A0A934QDI7</accession>
<protein>
    <submittedName>
        <fullName evidence="4">TIGR01777 family oxidoreductase</fullName>
    </submittedName>
</protein>
<feature type="domain" description="NAD-dependent epimerase/dehydratase" evidence="2">
    <location>
        <begin position="3"/>
        <end position="214"/>
    </location>
</feature>
<dbReference type="PANTHER" id="PTHR11092">
    <property type="entry name" value="SUGAR NUCLEOTIDE EPIMERASE RELATED"/>
    <property type="match status" value="1"/>
</dbReference>
<dbReference type="Pfam" id="PF08338">
    <property type="entry name" value="DUF1731"/>
    <property type="match status" value="1"/>
</dbReference>
<evidence type="ECO:0000313" key="4">
    <source>
        <dbReference type="EMBL" id="MBK0422624.1"/>
    </source>
</evidence>
<dbReference type="RefSeq" id="WP_200132823.1">
    <property type="nucleotide sequence ID" value="NZ_JAEHOI010000011.1"/>
</dbReference>
<dbReference type="InterPro" id="IPR001509">
    <property type="entry name" value="Epimerase_deHydtase"/>
</dbReference>
<reference evidence="4" key="1">
    <citation type="submission" date="2020-12" db="EMBL/GenBank/DDBJ databases">
        <title>Leucobacter sp. CAS2, isolated from Chromium sludge.</title>
        <authorList>
            <person name="Xu Z."/>
        </authorList>
    </citation>
    <scope>NUCLEOTIDE SEQUENCE</scope>
    <source>
        <strain evidence="4">CSA2</strain>
    </source>
</reference>
<proteinExistence type="inferred from homology"/>
<evidence type="ECO:0000313" key="5">
    <source>
        <dbReference type="Proteomes" id="UP000618733"/>
    </source>
</evidence>
<evidence type="ECO:0000259" key="2">
    <source>
        <dbReference type="Pfam" id="PF01370"/>
    </source>
</evidence>
<dbReference type="InterPro" id="IPR013549">
    <property type="entry name" value="DUF1731"/>
</dbReference>
<dbReference type="Proteomes" id="UP000618733">
    <property type="component" value="Unassembled WGS sequence"/>
</dbReference>
<comment type="similarity">
    <text evidence="1">Belongs to the NAD(P)-dependent epimerase/dehydratase family. SDR39U1 subfamily.</text>
</comment>
<dbReference type="Gene3D" id="3.40.50.720">
    <property type="entry name" value="NAD(P)-binding Rossmann-like Domain"/>
    <property type="match status" value="1"/>
</dbReference>
<evidence type="ECO:0000256" key="1">
    <source>
        <dbReference type="ARBA" id="ARBA00009353"/>
    </source>
</evidence>
<dbReference type="InterPro" id="IPR036291">
    <property type="entry name" value="NAD(P)-bd_dom_sf"/>
</dbReference>
<dbReference type="AlphaFoldDB" id="A0A934QDI7"/>
<dbReference type="NCBIfam" id="TIGR01777">
    <property type="entry name" value="yfcH"/>
    <property type="match status" value="1"/>
</dbReference>
<feature type="domain" description="DUF1731" evidence="3">
    <location>
        <begin position="248"/>
        <end position="296"/>
    </location>
</feature>
<evidence type="ECO:0000259" key="3">
    <source>
        <dbReference type="Pfam" id="PF08338"/>
    </source>
</evidence>
<dbReference type="Pfam" id="PF01370">
    <property type="entry name" value="Epimerase"/>
    <property type="match status" value="1"/>
</dbReference>
<organism evidence="4 5">
    <name type="scientific">Leucobacter edaphi</name>
    <dbReference type="NCBI Taxonomy" id="2796472"/>
    <lineage>
        <taxon>Bacteria</taxon>
        <taxon>Bacillati</taxon>
        <taxon>Actinomycetota</taxon>
        <taxon>Actinomycetes</taxon>
        <taxon>Micrococcales</taxon>
        <taxon>Microbacteriaceae</taxon>
        <taxon>Leucobacter</taxon>
    </lineage>
</organism>
<gene>
    <name evidence="4" type="ORF">JD292_11130</name>
</gene>
<dbReference type="EMBL" id="JAEHOI010000011">
    <property type="protein sequence ID" value="MBK0422624.1"/>
    <property type="molecule type" value="Genomic_DNA"/>
</dbReference>
<dbReference type="SUPFAM" id="SSF51735">
    <property type="entry name" value="NAD(P)-binding Rossmann-fold domains"/>
    <property type="match status" value="1"/>
</dbReference>
<comment type="caution">
    <text evidence="4">The sequence shown here is derived from an EMBL/GenBank/DDBJ whole genome shotgun (WGS) entry which is preliminary data.</text>
</comment>